<sequence>MEGLVTQIKRSPVSRLMLAITFLVSGVIINLVQCILYFGVRPFSKFLFRKINYYLAYSLYCQLVFLAEWWGDTDLLLYIDKDDFEKYYGKEHGYLIMNHRYETDWLVGWLLCERVKLLGNCKTYAKKSIQYVPTMGWAWRLGESVFLERSWEKDKETIGRQIRELVEYPDSMWLLLMAEGTRFTQEKHTASQHFAQEKGLPDLKHHLTPRTRGFTYSLPYLRGKVGAVYDVQLNFKKDIGPTIMDYLLGKKIEGHMFMERIPLTEVPEDEEKAAEWLHQLYQRKDRLTDSFFRTGDFFAESGVRRIVPFRLRRRYFSLLNTACWAIAVLVPMMYCLICLLTSGSTLYFSTGAGIIAIFFLLLYKMIGMTKISKASSYGKTASTPTTDNGNTLKKTD</sequence>
<evidence type="ECO:0000313" key="7">
    <source>
        <dbReference type="EMBL" id="KAK7867389.1"/>
    </source>
</evidence>
<comment type="caution">
    <text evidence="7">The sequence shown here is derived from an EMBL/GenBank/DDBJ whole genome shotgun (WGS) entry which is preliminary data.</text>
</comment>
<reference evidence="7 8" key="1">
    <citation type="submission" date="2024-03" db="EMBL/GenBank/DDBJ databases">
        <title>The genome assembly and annotation of the cricket Gryllus longicercus Weissman &amp; Gray.</title>
        <authorList>
            <person name="Szrajer S."/>
            <person name="Gray D."/>
            <person name="Ylla G."/>
        </authorList>
    </citation>
    <scope>NUCLEOTIDE SEQUENCE [LARGE SCALE GENOMIC DNA]</scope>
    <source>
        <strain evidence="7">DAG 2021-001</strain>
        <tissue evidence="7">Whole body minus gut</tissue>
    </source>
</reference>
<evidence type="ECO:0000259" key="6">
    <source>
        <dbReference type="SMART" id="SM00563"/>
    </source>
</evidence>
<accession>A0AAN9Z987</accession>
<protein>
    <recommendedName>
        <fullName evidence="6">Phospholipid/glycerol acyltransferase domain-containing protein</fullName>
    </recommendedName>
</protein>
<gene>
    <name evidence="7" type="ORF">R5R35_008933</name>
</gene>
<evidence type="ECO:0000256" key="5">
    <source>
        <dbReference type="SAM" id="Phobius"/>
    </source>
</evidence>
<name>A0AAN9Z987_9ORTH</name>
<dbReference type="SUPFAM" id="SSF69593">
    <property type="entry name" value="Glycerol-3-phosphate (1)-acyltransferase"/>
    <property type="match status" value="1"/>
</dbReference>
<dbReference type="InterPro" id="IPR002123">
    <property type="entry name" value="Plipid/glycerol_acylTrfase"/>
</dbReference>
<dbReference type="InterPro" id="IPR032098">
    <property type="entry name" value="Acyltransf_C"/>
</dbReference>
<dbReference type="CDD" id="cd07990">
    <property type="entry name" value="LPLAT_LCLAT1-like"/>
    <property type="match status" value="1"/>
</dbReference>
<dbReference type="Proteomes" id="UP001378592">
    <property type="component" value="Unassembled WGS sequence"/>
</dbReference>
<dbReference type="SMART" id="SM00563">
    <property type="entry name" value="PlsC"/>
    <property type="match status" value="1"/>
</dbReference>
<evidence type="ECO:0000256" key="4">
    <source>
        <dbReference type="SAM" id="MobiDB-lite"/>
    </source>
</evidence>
<keyword evidence="3" id="KW-0012">Acyltransferase</keyword>
<dbReference type="Pfam" id="PF16076">
    <property type="entry name" value="Acyltransf_C"/>
    <property type="match status" value="1"/>
</dbReference>
<dbReference type="GO" id="GO:0012505">
    <property type="term" value="C:endomembrane system"/>
    <property type="evidence" value="ECO:0007669"/>
    <property type="project" value="TreeGrafter"/>
</dbReference>
<feature type="domain" description="Phospholipid/glycerol acyltransferase" evidence="6">
    <location>
        <begin position="93"/>
        <end position="215"/>
    </location>
</feature>
<dbReference type="Pfam" id="PF01553">
    <property type="entry name" value="Acyltransferase"/>
    <property type="match status" value="1"/>
</dbReference>
<feature type="transmembrane region" description="Helical" evidence="5">
    <location>
        <begin position="315"/>
        <end position="340"/>
    </location>
</feature>
<dbReference type="GO" id="GO:0003841">
    <property type="term" value="F:1-acylglycerol-3-phosphate O-acyltransferase activity"/>
    <property type="evidence" value="ECO:0007669"/>
    <property type="project" value="TreeGrafter"/>
</dbReference>
<comment type="similarity">
    <text evidence="1">Belongs to the 1-acyl-sn-glycerol-3-phosphate acyltransferase family.</text>
</comment>
<keyword evidence="8" id="KW-1185">Reference proteome</keyword>
<evidence type="ECO:0000313" key="8">
    <source>
        <dbReference type="Proteomes" id="UP001378592"/>
    </source>
</evidence>
<dbReference type="EMBL" id="JAZDUA010000121">
    <property type="protein sequence ID" value="KAK7867389.1"/>
    <property type="molecule type" value="Genomic_DNA"/>
</dbReference>
<evidence type="ECO:0000256" key="1">
    <source>
        <dbReference type="ARBA" id="ARBA00008655"/>
    </source>
</evidence>
<proteinExistence type="inferred from homology"/>
<organism evidence="7 8">
    <name type="scientific">Gryllus longicercus</name>
    <dbReference type="NCBI Taxonomy" id="2509291"/>
    <lineage>
        <taxon>Eukaryota</taxon>
        <taxon>Metazoa</taxon>
        <taxon>Ecdysozoa</taxon>
        <taxon>Arthropoda</taxon>
        <taxon>Hexapoda</taxon>
        <taxon>Insecta</taxon>
        <taxon>Pterygota</taxon>
        <taxon>Neoptera</taxon>
        <taxon>Polyneoptera</taxon>
        <taxon>Orthoptera</taxon>
        <taxon>Ensifera</taxon>
        <taxon>Gryllidea</taxon>
        <taxon>Grylloidea</taxon>
        <taxon>Gryllidae</taxon>
        <taxon>Gryllinae</taxon>
        <taxon>Gryllus</taxon>
    </lineage>
</organism>
<feature type="region of interest" description="Disordered" evidence="4">
    <location>
        <begin position="376"/>
        <end position="396"/>
    </location>
</feature>
<evidence type="ECO:0000256" key="3">
    <source>
        <dbReference type="ARBA" id="ARBA00023315"/>
    </source>
</evidence>
<feature type="transmembrane region" description="Helical" evidence="5">
    <location>
        <begin position="16"/>
        <end position="39"/>
    </location>
</feature>
<feature type="transmembrane region" description="Helical" evidence="5">
    <location>
        <begin position="346"/>
        <end position="363"/>
    </location>
</feature>
<keyword evidence="5" id="KW-0812">Transmembrane</keyword>
<evidence type="ECO:0000256" key="2">
    <source>
        <dbReference type="ARBA" id="ARBA00022679"/>
    </source>
</evidence>
<keyword evidence="5" id="KW-1133">Transmembrane helix</keyword>
<dbReference type="PANTHER" id="PTHR10983">
    <property type="entry name" value="1-ACYLGLYCEROL-3-PHOSPHATE ACYLTRANSFERASE-RELATED"/>
    <property type="match status" value="1"/>
</dbReference>
<keyword evidence="2" id="KW-0808">Transferase</keyword>
<keyword evidence="5" id="KW-0472">Membrane</keyword>
<dbReference type="AlphaFoldDB" id="A0AAN9Z987"/>
<dbReference type="PANTHER" id="PTHR10983:SF24">
    <property type="entry name" value="1-ACYLGLYCEROL-3-PHOSPHATE O-ACYLTRANSFERASE 3, ISOFORM E-RELATED"/>
    <property type="match status" value="1"/>
</dbReference>